<evidence type="ECO:0000313" key="2">
    <source>
        <dbReference type="Proteomes" id="UP000271974"/>
    </source>
</evidence>
<keyword evidence="2" id="KW-1185">Reference proteome</keyword>
<gene>
    <name evidence="1" type="ORF">EGW08_016841</name>
</gene>
<protein>
    <submittedName>
        <fullName evidence="1">Uncharacterized protein</fullName>
    </submittedName>
</protein>
<organism evidence="1 2">
    <name type="scientific">Elysia chlorotica</name>
    <name type="common">Eastern emerald elysia</name>
    <name type="synonym">Sea slug</name>
    <dbReference type="NCBI Taxonomy" id="188477"/>
    <lineage>
        <taxon>Eukaryota</taxon>
        <taxon>Metazoa</taxon>
        <taxon>Spiralia</taxon>
        <taxon>Lophotrochozoa</taxon>
        <taxon>Mollusca</taxon>
        <taxon>Gastropoda</taxon>
        <taxon>Heterobranchia</taxon>
        <taxon>Euthyneura</taxon>
        <taxon>Panpulmonata</taxon>
        <taxon>Sacoglossa</taxon>
        <taxon>Placobranchoidea</taxon>
        <taxon>Plakobranchidae</taxon>
        <taxon>Elysia</taxon>
    </lineage>
</organism>
<proteinExistence type="predicted"/>
<accession>A0A3S0ZU80</accession>
<feature type="non-terminal residue" evidence="1">
    <location>
        <position position="133"/>
    </location>
</feature>
<reference evidence="1 2" key="1">
    <citation type="submission" date="2019-01" db="EMBL/GenBank/DDBJ databases">
        <title>A draft genome assembly of the solar-powered sea slug Elysia chlorotica.</title>
        <authorList>
            <person name="Cai H."/>
            <person name="Li Q."/>
            <person name="Fang X."/>
            <person name="Li J."/>
            <person name="Curtis N.E."/>
            <person name="Altenburger A."/>
            <person name="Shibata T."/>
            <person name="Feng M."/>
            <person name="Maeda T."/>
            <person name="Schwartz J.A."/>
            <person name="Shigenobu S."/>
            <person name="Lundholm N."/>
            <person name="Nishiyama T."/>
            <person name="Yang H."/>
            <person name="Hasebe M."/>
            <person name="Li S."/>
            <person name="Pierce S.K."/>
            <person name="Wang J."/>
        </authorList>
    </citation>
    <scope>NUCLEOTIDE SEQUENCE [LARGE SCALE GENOMIC DNA]</scope>
    <source>
        <strain evidence="1">EC2010</strain>
        <tissue evidence="1">Whole organism of an adult</tissue>
    </source>
</reference>
<dbReference type="EMBL" id="RQTK01000745">
    <property type="protein sequence ID" value="RUS75402.1"/>
    <property type="molecule type" value="Genomic_DNA"/>
</dbReference>
<comment type="caution">
    <text evidence="1">The sequence shown here is derived from an EMBL/GenBank/DDBJ whole genome shotgun (WGS) entry which is preliminary data.</text>
</comment>
<dbReference type="Proteomes" id="UP000271974">
    <property type="component" value="Unassembled WGS sequence"/>
</dbReference>
<sequence length="133" mass="14756">CAIVFVVLEANIAEAVVLQAGHILHWVYPCILQVASFLPNKPCTNLELLQPLEIHHRDHDGARLHHAEDLAHGRPHQGPEVVAVRVEHAVHRVRVEGDLLRRAVEEEDLLVLDALLQAPAGRGYHVEGRVDAV</sequence>
<evidence type="ECO:0000313" key="1">
    <source>
        <dbReference type="EMBL" id="RUS75402.1"/>
    </source>
</evidence>
<feature type="non-terminal residue" evidence="1">
    <location>
        <position position="1"/>
    </location>
</feature>
<name>A0A3S0ZU80_ELYCH</name>
<dbReference type="AlphaFoldDB" id="A0A3S0ZU80"/>